<evidence type="ECO:0000313" key="5">
    <source>
        <dbReference type="Proteomes" id="UP000703269"/>
    </source>
</evidence>
<keyword evidence="5" id="KW-1185">Reference proteome</keyword>
<dbReference type="OrthoDB" id="9997102at2759"/>
<dbReference type="Proteomes" id="UP000703269">
    <property type="component" value="Unassembled WGS sequence"/>
</dbReference>
<dbReference type="InterPro" id="IPR008030">
    <property type="entry name" value="NmrA-like"/>
</dbReference>
<dbReference type="PANTHER" id="PTHR42748:SF7">
    <property type="entry name" value="NMRA LIKE REDOX SENSOR 1-RELATED"/>
    <property type="match status" value="1"/>
</dbReference>
<sequence length="342" mass="36501">MSLRKILVVGSTGKQGSAFVRAAAAHHPEDPASDASSSPDPRFHVIALTRSPASPAAKELLALGDNVSVAAGDLNDAASVRKVFEDEKAKPEGGIWGVFVALAFAGLGADPAGEIAQGMLITDLACEYGVKHLIYSSVERGDEARDDSPASSHSAKIQIERHVKSKQGLNWTILRPAFFMENFDGFIGRITLSVLRVGLKKDTKLQLIAAEDIGRLGFAVMRSPSAHSGQCIAVLGDALTAQELQDAYARGAGQAMPAVPNALAYTLKAMNKHARGIVEAIEDVNADRVASGTSFEELVVRCREIYPEMQTFEAWARARNAQAERKEGWNGVSLAGLLRGRL</sequence>
<evidence type="ECO:0000259" key="3">
    <source>
        <dbReference type="Pfam" id="PF05368"/>
    </source>
</evidence>
<evidence type="ECO:0000313" key="4">
    <source>
        <dbReference type="EMBL" id="GJE96616.1"/>
    </source>
</evidence>
<dbReference type="Pfam" id="PF05368">
    <property type="entry name" value="NmrA"/>
    <property type="match status" value="1"/>
</dbReference>
<dbReference type="EMBL" id="BPQB01000062">
    <property type="protein sequence ID" value="GJE96616.1"/>
    <property type="molecule type" value="Genomic_DNA"/>
</dbReference>
<feature type="domain" description="NmrA-like" evidence="3">
    <location>
        <begin position="5"/>
        <end position="315"/>
    </location>
</feature>
<dbReference type="GO" id="GO:0005634">
    <property type="term" value="C:nucleus"/>
    <property type="evidence" value="ECO:0007669"/>
    <property type="project" value="TreeGrafter"/>
</dbReference>
<name>A0A9P3GKW5_9APHY</name>
<gene>
    <name evidence="4" type="ORF">PsYK624_128160</name>
</gene>
<evidence type="ECO:0000256" key="1">
    <source>
        <dbReference type="ARBA" id="ARBA00006328"/>
    </source>
</evidence>
<protein>
    <submittedName>
        <fullName evidence="4">NAD(P)-binding protein</fullName>
    </submittedName>
</protein>
<dbReference type="InterPro" id="IPR036291">
    <property type="entry name" value="NAD(P)-bd_dom_sf"/>
</dbReference>
<accession>A0A9P3GKW5</accession>
<proteinExistence type="inferred from homology"/>
<dbReference type="Gene3D" id="3.40.50.720">
    <property type="entry name" value="NAD(P)-binding Rossmann-like Domain"/>
    <property type="match status" value="1"/>
</dbReference>
<dbReference type="AlphaFoldDB" id="A0A9P3GKW5"/>
<comment type="similarity">
    <text evidence="1">Belongs to the NmrA-type oxidoreductase family.</text>
</comment>
<evidence type="ECO:0000256" key="2">
    <source>
        <dbReference type="ARBA" id="ARBA00022857"/>
    </source>
</evidence>
<dbReference type="InterPro" id="IPR051164">
    <property type="entry name" value="NmrA-like_oxidored"/>
</dbReference>
<organism evidence="4 5">
    <name type="scientific">Phanerochaete sordida</name>
    <dbReference type="NCBI Taxonomy" id="48140"/>
    <lineage>
        <taxon>Eukaryota</taxon>
        <taxon>Fungi</taxon>
        <taxon>Dikarya</taxon>
        <taxon>Basidiomycota</taxon>
        <taxon>Agaricomycotina</taxon>
        <taxon>Agaricomycetes</taxon>
        <taxon>Polyporales</taxon>
        <taxon>Phanerochaetaceae</taxon>
        <taxon>Phanerochaete</taxon>
    </lineage>
</organism>
<comment type="caution">
    <text evidence="4">The sequence shown here is derived from an EMBL/GenBank/DDBJ whole genome shotgun (WGS) entry which is preliminary data.</text>
</comment>
<dbReference type="SUPFAM" id="SSF51735">
    <property type="entry name" value="NAD(P)-binding Rossmann-fold domains"/>
    <property type="match status" value="1"/>
</dbReference>
<dbReference type="PANTHER" id="PTHR42748">
    <property type="entry name" value="NITROGEN METABOLITE REPRESSION PROTEIN NMRA FAMILY MEMBER"/>
    <property type="match status" value="1"/>
</dbReference>
<dbReference type="Gene3D" id="3.90.25.10">
    <property type="entry name" value="UDP-galactose 4-epimerase, domain 1"/>
    <property type="match status" value="1"/>
</dbReference>
<reference evidence="4 5" key="1">
    <citation type="submission" date="2021-08" db="EMBL/GenBank/DDBJ databases">
        <title>Draft Genome Sequence of Phanerochaete sordida strain YK-624.</title>
        <authorList>
            <person name="Mori T."/>
            <person name="Dohra H."/>
            <person name="Suzuki T."/>
            <person name="Kawagishi H."/>
            <person name="Hirai H."/>
        </authorList>
    </citation>
    <scope>NUCLEOTIDE SEQUENCE [LARGE SCALE GENOMIC DNA]</scope>
    <source>
        <strain evidence="4 5">YK-624</strain>
    </source>
</reference>
<keyword evidence="2" id="KW-0521">NADP</keyword>